<dbReference type="KEGG" id="rher:EHE19_000645"/>
<evidence type="ECO:0000313" key="2">
    <source>
        <dbReference type="Proteomes" id="UP000306409"/>
    </source>
</evidence>
<organism evidence="1 2">
    <name type="scientific">Ruminiclostridium herbifermentans</name>
    <dbReference type="NCBI Taxonomy" id="2488810"/>
    <lineage>
        <taxon>Bacteria</taxon>
        <taxon>Bacillati</taxon>
        <taxon>Bacillota</taxon>
        <taxon>Clostridia</taxon>
        <taxon>Eubacteriales</taxon>
        <taxon>Oscillospiraceae</taxon>
        <taxon>Ruminiclostridium</taxon>
    </lineage>
</organism>
<dbReference type="RefSeq" id="WP_137697165.1">
    <property type="nucleotide sequence ID" value="NZ_CP061336.1"/>
</dbReference>
<protein>
    <submittedName>
        <fullName evidence="1">Uncharacterized protein</fullName>
    </submittedName>
</protein>
<proteinExistence type="predicted"/>
<evidence type="ECO:0000313" key="1">
    <source>
        <dbReference type="EMBL" id="QNU67099.1"/>
    </source>
</evidence>
<keyword evidence="2" id="KW-1185">Reference proteome</keyword>
<name>A0A4U7JGJ8_9FIRM</name>
<reference evidence="1 2" key="1">
    <citation type="submission" date="2020-09" db="EMBL/GenBank/DDBJ databases">
        <title>Characterization and genome sequencing of Ruminiclostridium sp. nov. MA18.</title>
        <authorList>
            <person name="Rettenmaier R."/>
            <person name="Kowollik M.-L."/>
            <person name="Liebl W."/>
            <person name="Zverlov V."/>
        </authorList>
    </citation>
    <scope>NUCLEOTIDE SEQUENCE [LARGE SCALE GENOMIC DNA]</scope>
    <source>
        <strain evidence="1 2">MA18</strain>
    </source>
</reference>
<dbReference type="OrthoDB" id="1739472at2"/>
<sequence>MTINYAILALFAMYGMISLFINIYKAIGRKKYFVENANIVLLVNNQEQNIERMIREAMESRFVRNIATNGNFIVVDMDSKDDTLKLLRKLENQFPLMEVCSFDERECVFFKEKDDFSAKKFT</sequence>
<dbReference type="EMBL" id="CP061336">
    <property type="protein sequence ID" value="QNU67099.1"/>
    <property type="molecule type" value="Genomic_DNA"/>
</dbReference>
<gene>
    <name evidence="1" type="ORF">EHE19_000645</name>
</gene>
<dbReference type="AlphaFoldDB" id="A0A4U7JGJ8"/>
<dbReference type="Proteomes" id="UP000306409">
    <property type="component" value="Chromosome"/>
</dbReference>
<accession>A0A4U7JGJ8</accession>